<reference evidence="1 2" key="1">
    <citation type="submission" date="2024-09" db="EMBL/GenBank/DDBJ databases">
        <title>Floridaenema gen nov. (Aerosakkonemataceae, Aerosakkonematales ord. nov., Cyanobacteria) from benthic tropical and subtropical fresh waters, with the description of four new species.</title>
        <authorList>
            <person name="Moretto J.A."/>
            <person name="Berthold D.E."/>
            <person name="Lefler F.W."/>
            <person name="Huang I.-S."/>
            <person name="Laughinghouse H. IV."/>
        </authorList>
    </citation>
    <scope>NUCLEOTIDE SEQUENCE [LARGE SCALE GENOMIC DNA]</scope>
    <source>
        <strain evidence="1 2">BLCC-F50</strain>
    </source>
</reference>
<accession>A0ABV4Y0W3</accession>
<organism evidence="1 2">
    <name type="scientific">Floridaenema flaviceps BLCC-F50</name>
    <dbReference type="NCBI Taxonomy" id="3153642"/>
    <lineage>
        <taxon>Bacteria</taxon>
        <taxon>Bacillati</taxon>
        <taxon>Cyanobacteriota</taxon>
        <taxon>Cyanophyceae</taxon>
        <taxon>Oscillatoriophycideae</taxon>
        <taxon>Aerosakkonematales</taxon>
        <taxon>Aerosakkonemataceae</taxon>
        <taxon>Floridanema</taxon>
        <taxon>Floridanema flaviceps</taxon>
    </lineage>
</organism>
<name>A0ABV4Y0W3_9CYAN</name>
<gene>
    <name evidence="1" type="ORF">ACE1CI_30870</name>
</gene>
<comment type="caution">
    <text evidence="1">The sequence shown here is derived from an EMBL/GenBank/DDBJ whole genome shotgun (WGS) entry which is preliminary data.</text>
</comment>
<keyword evidence="2" id="KW-1185">Reference proteome</keyword>
<sequence>MMTPLELREKGYQILVNNLGQSDAIRFLQQMGWGQGDYTQERGEILDSVTREEFWQDLQRIRKGNH</sequence>
<proteinExistence type="predicted"/>
<evidence type="ECO:0000313" key="2">
    <source>
        <dbReference type="Proteomes" id="UP001576784"/>
    </source>
</evidence>
<dbReference type="Proteomes" id="UP001576784">
    <property type="component" value="Unassembled WGS sequence"/>
</dbReference>
<protein>
    <submittedName>
        <fullName evidence="1">Uncharacterized protein</fullName>
    </submittedName>
</protein>
<dbReference type="EMBL" id="JBHFNR010000251">
    <property type="protein sequence ID" value="MFB2897342.1"/>
    <property type="molecule type" value="Genomic_DNA"/>
</dbReference>
<dbReference type="RefSeq" id="WP_413266954.1">
    <property type="nucleotide sequence ID" value="NZ_JBHFNR010000251.1"/>
</dbReference>
<evidence type="ECO:0000313" key="1">
    <source>
        <dbReference type="EMBL" id="MFB2897342.1"/>
    </source>
</evidence>